<organism evidence="2 3">
    <name type="scientific">Lunasporangiospora selenospora</name>
    <dbReference type="NCBI Taxonomy" id="979761"/>
    <lineage>
        <taxon>Eukaryota</taxon>
        <taxon>Fungi</taxon>
        <taxon>Fungi incertae sedis</taxon>
        <taxon>Mucoromycota</taxon>
        <taxon>Mortierellomycotina</taxon>
        <taxon>Mortierellomycetes</taxon>
        <taxon>Mortierellales</taxon>
        <taxon>Mortierellaceae</taxon>
        <taxon>Lunasporangiospora</taxon>
    </lineage>
</organism>
<sequence>MTRLARILEVQNCRVLLTFSQRTADNTRQAVSKLQERIQDPDRLFVYDPMTVKKGSSTPNDQDSTMSNTNSELSAPGPKDLLGFRRGNNPYEAMLALADKIVVTADSVAMTSEALAAGKPVYILGGGLARGKLKVFHRYLADAHYTRAFRPGRIPIEQEERDTGADSSENGMETSDPLSYPGNLLPWNRSLAGQSPAETMKLVERLQILREARVTGHRAPEHITNATC</sequence>
<feature type="region of interest" description="Disordered" evidence="1">
    <location>
        <begin position="51"/>
        <end position="79"/>
    </location>
</feature>
<dbReference type="InterPro" id="IPR009367">
    <property type="entry name" value="Elm1-like"/>
</dbReference>
<dbReference type="AlphaFoldDB" id="A0A9P6G2P4"/>
<gene>
    <name evidence="2" type="ORF">BGW38_010708</name>
</gene>
<keyword evidence="3" id="KW-1185">Reference proteome</keyword>
<feature type="compositionally biased region" description="Polar residues" evidence="1">
    <location>
        <begin position="165"/>
        <end position="177"/>
    </location>
</feature>
<accession>A0A9P6G2P4</accession>
<evidence type="ECO:0000256" key="1">
    <source>
        <dbReference type="SAM" id="MobiDB-lite"/>
    </source>
</evidence>
<dbReference type="EMBL" id="JAABOA010000091">
    <property type="protein sequence ID" value="KAF9585977.1"/>
    <property type="molecule type" value="Genomic_DNA"/>
</dbReference>
<evidence type="ECO:0000313" key="3">
    <source>
        <dbReference type="Proteomes" id="UP000780801"/>
    </source>
</evidence>
<feature type="compositionally biased region" description="Polar residues" evidence="1">
    <location>
        <begin position="54"/>
        <end position="73"/>
    </location>
</feature>
<comment type="caution">
    <text evidence="2">The sequence shown here is derived from an EMBL/GenBank/DDBJ whole genome shotgun (WGS) entry which is preliminary data.</text>
</comment>
<feature type="region of interest" description="Disordered" evidence="1">
    <location>
        <begin position="154"/>
        <end position="177"/>
    </location>
</feature>
<dbReference type="OrthoDB" id="1856981at2759"/>
<proteinExistence type="predicted"/>
<protein>
    <submittedName>
        <fullName evidence="2">Uncharacterized protein</fullName>
    </submittedName>
</protein>
<dbReference type="Pfam" id="PF06258">
    <property type="entry name" value="Mito_fiss_Elm1"/>
    <property type="match status" value="1"/>
</dbReference>
<dbReference type="Proteomes" id="UP000780801">
    <property type="component" value="Unassembled WGS sequence"/>
</dbReference>
<name>A0A9P6G2P4_9FUNG</name>
<reference evidence="2" key="1">
    <citation type="journal article" date="2020" name="Fungal Divers.">
        <title>Resolving the Mortierellaceae phylogeny through synthesis of multi-gene phylogenetics and phylogenomics.</title>
        <authorList>
            <person name="Vandepol N."/>
            <person name="Liber J."/>
            <person name="Desiro A."/>
            <person name="Na H."/>
            <person name="Kennedy M."/>
            <person name="Barry K."/>
            <person name="Grigoriev I.V."/>
            <person name="Miller A.N."/>
            <person name="O'Donnell K."/>
            <person name="Stajich J.E."/>
            <person name="Bonito G."/>
        </authorList>
    </citation>
    <scope>NUCLEOTIDE SEQUENCE</scope>
    <source>
        <strain evidence="2">KOD1015</strain>
    </source>
</reference>
<evidence type="ECO:0000313" key="2">
    <source>
        <dbReference type="EMBL" id="KAF9585977.1"/>
    </source>
</evidence>